<proteinExistence type="predicted"/>
<sequence>MLALRTLLTRSAGLAGRSLLAGGALFAPLPRRPLLARLTALARRPLLAGLSTLAGRSLFAALTGRTLLTRSAGLALQAALTLWPTLARRTLFTLLAALSRRSLFTLRTGLTAFARRALVTTLSALAGRTLLAALPTLSRWSLLSRWPLFSRGAVLASRPPLTGQALLAAFPGLALLATLAGRTILAVAAVPAILAVPADHAAKLLGLAVRQRDHEIAGAIDQSIGEADAVLAVHAVATVPAGRPVLRDRELADGCRDRLLDGGPQSLRVDVLAVPTVAPWRAILRRRNGCDRAGDLLGNSGTQQVRIEVLTVAAVLAVPPWLSCLATLARGAVAAIAAGRTILAVAADHKAEVPRLAVRQGEDERAAPIDPGARNTDAVLRNGDVADGLRDSLLDSSRERLRIEVLAVAAVFAVSARFSLLAALSGAPRLTMLALFATLTRSAIAAVGTVLAVPADHQAKITGLAIRQRDDELASPVDEGVSNTDAIRAVPARRSVLRNGDLPDRLRDGSLDSGREHLGIEVFSVPPISPGRPVLRLRDGCDRLGDLLGNRGTQ</sequence>
<keyword evidence="2" id="KW-1185">Reference proteome</keyword>
<evidence type="ECO:0000313" key="1">
    <source>
        <dbReference type="EMBL" id="ACL58955.1"/>
    </source>
</evidence>
<dbReference type="EMBL" id="CP001349">
    <property type="protein sequence ID" value="ACL58955.1"/>
    <property type="molecule type" value="Genomic_DNA"/>
</dbReference>
<evidence type="ECO:0000313" key="2">
    <source>
        <dbReference type="Proteomes" id="UP000008207"/>
    </source>
</evidence>
<dbReference type="KEGG" id="mno:Mnod_4076"/>
<organism evidence="1 2">
    <name type="scientific">Methylobacterium nodulans (strain LMG 21967 / CNCM I-2342 / ORS 2060)</name>
    <dbReference type="NCBI Taxonomy" id="460265"/>
    <lineage>
        <taxon>Bacteria</taxon>
        <taxon>Pseudomonadati</taxon>
        <taxon>Pseudomonadota</taxon>
        <taxon>Alphaproteobacteria</taxon>
        <taxon>Hyphomicrobiales</taxon>
        <taxon>Methylobacteriaceae</taxon>
        <taxon>Methylobacterium</taxon>
    </lineage>
</organism>
<protein>
    <submittedName>
        <fullName evidence="1">Uncharacterized protein</fullName>
    </submittedName>
</protein>
<reference evidence="1 2" key="1">
    <citation type="submission" date="2009-01" db="EMBL/GenBank/DDBJ databases">
        <title>Complete sequence of chromosome of Methylobacterium nodulans ORS 2060.</title>
        <authorList>
            <consortium name="US DOE Joint Genome Institute"/>
            <person name="Lucas S."/>
            <person name="Copeland A."/>
            <person name="Lapidus A."/>
            <person name="Glavina del Rio T."/>
            <person name="Dalin E."/>
            <person name="Tice H."/>
            <person name="Bruce D."/>
            <person name="Goodwin L."/>
            <person name="Pitluck S."/>
            <person name="Sims D."/>
            <person name="Brettin T."/>
            <person name="Detter J.C."/>
            <person name="Han C."/>
            <person name="Larimer F."/>
            <person name="Land M."/>
            <person name="Hauser L."/>
            <person name="Kyrpides N."/>
            <person name="Ivanova N."/>
            <person name="Marx C.J."/>
            <person name="Richardson P."/>
        </authorList>
    </citation>
    <scope>NUCLEOTIDE SEQUENCE [LARGE SCALE GENOMIC DNA]</scope>
    <source>
        <strain evidence="2">LMG 21967 / CNCM I-2342 / ORS 2060</strain>
    </source>
</reference>
<dbReference type="AlphaFoldDB" id="B8ITN9"/>
<name>B8ITN9_METNO</name>
<accession>B8ITN9</accession>
<dbReference type="Proteomes" id="UP000008207">
    <property type="component" value="Chromosome"/>
</dbReference>
<dbReference type="STRING" id="460265.Mnod_4076"/>
<dbReference type="HOGENOM" id="CLU_491599_0_0_5"/>
<gene>
    <name evidence="1" type="ordered locus">Mnod_4076</name>
</gene>